<organism evidence="3 4">
    <name type="scientific">Exophiala viscosa</name>
    <dbReference type="NCBI Taxonomy" id="2486360"/>
    <lineage>
        <taxon>Eukaryota</taxon>
        <taxon>Fungi</taxon>
        <taxon>Dikarya</taxon>
        <taxon>Ascomycota</taxon>
        <taxon>Pezizomycotina</taxon>
        <taxon>Eurotiomycetes</taxon>
        <taxon>Chaetothyriomycetidae</taxon>
        <taxon>Chaetothyriales</taxon>
        <taxon>Herpotrichiellaceae</taxon>
        <taxon>Exophiala</taxon>
    </lineage>
</organism>
<feature type="region of interest" description="Disordered" evidence="1">
    <location>
        <begin position="53"/>
        <end position="84"/>
    </location>
</feature>
<sequence>MAPAAQFQRAQIEACTIVQQETVRPPVKMRYSAFFLTALSVVIIGTSGLTIDKRQDSSSSGNSTDGDVASVNASVNSTSSGNQTATDPLCNQCPLDIGICCPDSCQSDGHCPQADIENAGWTVSVHPRPALLSRTLSGYPFRCQHRTLTVFRSMESRSQHRNDIDSVDDPFSTEVKKDIPERRRLHAIE</sequence>
<evidence type="ECO:0000256" key="1">
    <source>
        <dbReference type="SAM" id="MobiDB-lite"/>
    </source>
</evidence>
<gene>
    <name evidence="3" type="ORF">EDD36DRAFT_419531</name>
</gene>
<keyword evidence="2" id="KW-1133">Transmembrane helix</keyword>
<keyword evidence="2" id="KW-0472">Membrane</keyword>
<comment type="caution">
    <text evidence="3">The sequence shown here is derived from an EMBL/GenBank/DDBJ whole genome shotgun (WGS) entry which is preliminary data.</text>
</comment>
<dbReference type="EMBL" id="MU404354">
    <property type="protein sequence ID" value="KAI1613396.1"/>
    <property type="molecule type" value="Genomic_DNA"/>
</dbReference>
<feature type="transmembrane region" description="Helical" evidence="2">
    <location>
        <begin position="31"/>
        <end position="51"/>
    </location>
</feature>
<keyword evidence="4" id="KW-1185">Reference proteome</keyword>
<proteinExistence type="predicted"/>
<dbReference type="AlphaFoldDB" id="A0AAN6DWA8"/>
<evidence type="ECO:0000256" key="2">
    <source>
        <dbReference type="SAM" id="Phobius"/>
    </source>
</evidence>
<name>A0AAN6DWA8_9EURO</name>
<accession>A0AAN6DWA8</accession>
<evidence type="ECO:0000313" key="3">
    <source>
        <dbReference type="EMBL" id="KAI1613396.1"/>
    </source>
</evidence>
<reference evidence="3" key="1">
    <citation type="journal article" date="2022" name="bioRxiv">
        <title>Deciphering the potential niche of two novel black yeast fungi from a biological soil crust based on their genomes, phenotypes, and melanin regulation.</title>
        <authorList>
            <consortium name="DOE Joint Genome Institute"/>
            <person name="Carr E.C."/>
            <person name="Barton Q."/>
            <person name="Grambo S."/>
            <person name="Sullivan M."/>
            <person name="Renfro C.M."/>
            <person name="Kuo A."/>
            <person name="Pangilinan J."/>
            <person name="Lipzen A."/>
            <person name="Keymanesh K."/>
            <person name="Savage E."/>
            <person name="Barry K."/>
            <person name="Grigoriev I.V."/>
            <person name="Riekhof W.R."/>
            <person name="Harris S.S."/>
        </authorList>
    </citation>
    <scope>NUCLEOTIDE SEQUENCE</scope>
    <source>
        <strain evidence="3">JF 03-4F</strain>
    </source>
</reference>
<keyword evidence="2" id="KW-0812">Transmembrane</keyword>
<evidence type="ECO:0000313" key="4">
    <source>
        <dbReference type="Proteomes" id="UP001203852"/>
    </source>
</evidence>
<dbReference type="Proteomes" id="UP001203852">
    <property type="component" value="Unassembled WGS sequence"/>
</dbReference>
<protein>
    <submittedName>
        <fullName evidence="3">Uncharacterized protein</fullName>
    </submittedName>
</protein>
<feature type="compositionally biased region" description="Low complexity" evidence="1">
    <location>
        <begin position="57"/>
        <end position="80"/>
    </location>
</feature>